<keyword evidence="3" id="KW-1185">Reference proteome</keyword>
<sequence>MGILGLKKVKKMKSPFTYLIFPSIHSRRLPISHSGSSLSAETRVEEFDLHPSFNDTVWPAQIGDRTWRNKATTWLIIFGCLIILGMIFALFNGNVQQLEFLEKLEKNVQETINSAFENKHRVIANEIEGIINESINDKMEHHFSKLVQLLQNAAIIVAMATVLILTTVKLWGMFKIALRRNTLKMVEEPEQQAAPRAARAARAAPFVAQAAAVEPAGLVGEEAEGGAEGVALAAQAAVVEPVGLVGEEAEGGEAGVALAAQAAVVEPAGLVGEEAEGGAAVEAGPLGRKARNRTRAEKSAAKRAKKG</sequence>
<keyword evidence="2" id="KW-1133">Transmembrane helix</keyword>
<feature type="compositionally biased region" description="Low complexity" evidence="1">
    <location>
        <begin position="274"/>
        <end position="287"/>
    </location>
</feature>
<evidence type="ECO:0000256" key="2">
    <source>
        <dbReference type="SAM" id="Phobius"/>
    </source>
</evidence>
<reference evidence="3" key="1">
    <citation type="submission" date="2013-12" db="EMBL/GenBank/DDBJ databases">
        <authorList>
            <person name="Aslett M."/>
        </authorList>
    </citation>
    <scope>NUCLEOTIDE SEQUENCE [LARGE SCALE GENOMIC DNA]</scope>
    <source>
        <strain evidence="3">Lindley</strain>
    </source>
</reference>
<accession>A0A183CIT3</accession>
<proteinExistence type="predicted"/>
<dbReference type="WBParaSite" id="GPLIN_001278900">
    <property type="protein sequence ID" value="GPLIN_001278900"/>
    <property type="gene ID" value="GPLIN_001278900"/>
</dbReference>
<evidence type="ECO:0000256" key="1">
    <source>
        <dbReference type="SAM" id="MobiDB-lite"/>
    </source>
</evidence>
<dbReference type="AlphaFoldDB" id="A0A183CIT3"/>
<reference evidence="4" key="3">
    <citation type="submission" date="2016-06" db="UniProtKB">
        <authorList>
            <consortium name="WormBaseParasite"/>
        </authorList>
    </citation>
    <scope>IDENTIFICATION</scope>
</reference>
<keyword evidence="2" id="KW-0472">Membrane</keyword>
<feature type="region of interest" description="Disordered" evidence="1">
    <location>
        <begin position="274"/>
        <end position="307"/>
    </location>
</feature>
<evidence type="ECO:0000313" key="4">
    <source>
        <dbReference type="WBParaSite" id="GPLIN_001278900"/>
    </source>
</evidence>
<keyword evidence="2" id="KW-0812">Transmembrane</keyword>
<protein>
    <submittedName>
        <fullName evidence="4">Uncharacterized protein</fullName>
    </submittedName>
</protein>
<dbReference type="Proteomes" id="UP000050741">
    <property type="component" value="Unassembled WGS sequence"/>
</dbReference>
<name>A0A183CIT3_GLOPA</name>
<organism evidence="3 4">
    <name type="scientific">Globodera pallida</name>
    <name type="common">Potato cyst nematode worm</name>
    <name type="synonym">Heterodera pallida</name>
    <dbReference type="NCBI Taxonomy" id="36090"/>
    <lineage>
        <taxon>Eukaryota</taxon>
        <taxon>Metazoa</taxon>
        <taxon>Ecdysozoa</taxon>
        <taxon>Nematoda</taxon>
        <taxon>Chromadorea</taxon>
        <taxon>Rhabditida</taxon>
        <taxon>Tylenchina</taxon>
        <taxon>Tylenchomorpha</taxon>
        <taxon>Tylenchoidea</taxon>
        <taxon>Heteroderidae</taxon>
        <taxon>Heteroderinae</taxon>
        <taxon>Globodera</taxon>
    </lineage>
</organism>
<feature type="transmembrane region" description="Helical" evidence="2">
    <location>
        <begin position="149"/>
        <end position="171"/>
    </location>
</feature>
<feature type="transmembrane region" description="Helical" evidence="2">
    <location>
        <begin position="71"/>
        <end position="91"/>
    </location>
</feature>
<reference evidence="3" key="2">
    <citation type="submission" date="2014-05" db="EMBL/GenBank/DDBJ databases">
        <title>The genome and life-stage specific transcriptomes of Globodera pallida elucidate key aspects of plant parasitism by a cyst nematode.</title>
        <authorList>
            <person name="Cotton J.A."/>
            <person name="Lilley C.J."/>
            <person name="Jones L.M."/>
            <person name="Kikuchi T."/>
            <person name="Reid A.J."/>
            <person name="Thorpe P."/>
            <person name="Tsai I.J."/>
            <person name="Beasley H."/>
            <person name="Blok V."/>
            <person name="Cock P.J.A."/>
            <person name="Van den Akker S.E."/>
            <person name="Holroyd N."/>
            <person name="Hunt M."/>
            <person name="Mantelin S."/>
            <person name="Naghra H."/>
            <person name="Pain A."/>
            <person name="Palomares-Rius J.E."/>
            <person name="Zarowiecki M."/>
            <person name="Berriman M."/>
            <person name="Jones J.T."/>
            <person name="Urwin P.E."/>
        </authorList>
    </citation>
    <scope>NUCLEOTIDE SEQUENCE [LARGE SCALE GENOMIC DNA]</scope>
    <source>
        <strain evidence="3">Lindley</strain>
    </source>
</reference>
<evidence type="ECO:0000313" key="3">
    <source>
        <dbReference type="Proteomes" id="UP000050741"/>
    </source>
</evidence>